<dbReference type="AlphaFoldDB" id="A0A2N0UZJ5"/>
<comment type="function">
    <text evidence="10">Catalyzes the condensation of 2 ATP molecules into cyclic di-AMP (c-di-AMP), a second messenger used to regulate differing processes in different bacteria.</text>
</comment>
<dbReference type="RefSeq" id="WP_169923202.1">
    <property type="nucleotide sequence ID" value="NZ_CABMMZ010000026.1"/>
</dbReference>
<dbReference type="GO" id="GO:0005524">
    <property type="term" value="F:ATP binding"/>
    <property type="evidence" value="ECO:0007669"/>
    <property type="project" value="UniProtKB-UniRule"/>
</dbReference>
<dbReference type="HAMAP" id="MF_01499">
    <property type="entry name" value="DacA"/>
    <property type="match status" value="1"/>
</dbReference>
<dbReference type="GO" id="GO:0004016">
    <property type="term" value="F:adenylate cyclase activity"/>
    <property type="evidence" value="ECO:0007669"/>
    <property type="project" value="UniProtKB-UniRule"/>
</dbReference>
<sequence>MEIFNSIFSIIKTIQFRDVVDILAIALLIFGLFKLVQETRAVQLLKGVIILIIVYFLSSLFGLVMLSSLLRTFFEAAVVVIAIIFQPEIRKALEQMGRNNTYKKYIRIFTKHRKSDDWKKAVEKSIVDAADTAVLFSRSKTGALLVFERETMLSDIAATGTIIDAETSVALFGNIFFNKAPLHDGASIIRDGKLFAAGCILPLTTNQNVDINLGTRHRAGLGISEQSDAVVLIVSEETGVISLAVNGILLREFTREALIKKLEQFLIYDRGYDDEEQSRKFFQKNPKSSNREKDDE</sequence>
<comment type="similarity">
    <text evidence="10">Belongs to the adenylate cyclase family. DacA/CdaA subfamily.</text>
</comment>
<organism evidence="12 13">
    <name type="scientific">Ruminococcus bromii</name>
    <dbReference type="NCBI Taxonomy" id="40518"/>
    <lineage>
        <taxon>Bacteria</taxon>
        <taxon>Bacillati</taxon>
        <taxon>Bacillota</taxon>
        <taxon>Clostridia</taxon>
        <taxon>Eubacteriales</taxon>
        <taxon>Oscillospiraceae</taxon>
        <taxon>Ruminococcus</taxon>
    </lineage>
</organism>
<dbReference type="InterPro" id="IPR050338">
    <property type="entry name" value="DisA"/>
</dbReference>
<dbReference type="PANTHER" id="PTHR34185:SF1">
    <property type="entry name" value="DIADENYLATE CYCLASE"/>
    <property type="match status" value="1"/>
</dbReference>
<keyword evidence="9 10" id="KW-0472">Membrane</keyword>
<evidence type="ECO:0000256" key="6">
    <source>
        <dbReference type="ARBA" id="ARBA00022741"/>
    </source>
</evidence>
<keyword evidence="7 10" id="KW-0067">ATP-binding</keyword>
<accession>A0A2N0UZJ5</accession>
<dbReference type="NCBIfam" id="TIGR00159">
    <property type="entry name" value="diadenylate cyclase CdaA"/>
    <property type="match status" value="1"/>
</dbReference>
<feature type="transmembrane region" description="Helical" evidence="10">
    <location>
        <begin position="48"/>
        <end position="66"/>
    </location>
</feature>
<dbReference type="InterPro" id="IPR045585">
    <property type="entry name" value="CdaA_N"/>
</dbReference>
<dbReference type="PIRSF" id="PIRSF004793">
    <property type="entry name" value="UCP004793"/>
    <property type="match status" value="1"/>
</dbReference>
<keyword evidence="13" id="KW-1185">Reference proteome</keyword>
<comment type="catalytic activity">
    <reaction evidence="1 10">
        <text>2 ATP = 3',3'-c-di-AMP + 2 diphosphate</text>
        <dbReference type="Rhea" id="RHEA:35655"/>
        <dbReference type="ChEBI" id="CHEBI:30616"/>
        <dbReference type="ChEBI" id="CHEBI:33019"/>
        <dbReference type="ChEBI" id="CHEBI:71500"/>
        <dbReference type="EC" id="2.7.7.85"/>
    </reaction>
</comment>
<comment type="caution">
    <text evidence="12">The sequence shown here is derived from an EMBL/GenBank/DDBJ whole genome shotgun (WGS) entry which is preliminary data.</text>
</comment>
<dbReference type="Proteomes" id="UP000233425">
    <property type="component" value="Unassembled WGS sequence"/>
</dbReference>
<keyword evidence="8 10" id="KW-1133">Transmembrane helix</keyword>
<evidence type="ECO:0000313" key="13">
    <source>
        <dbReference type="Proteomes" id="UP000233425"/>
    </source>
</evidence>
<evidence type="ECO:0000256" key="9">
    <source>
        <dbReference type="ARBA" id="ARBA00023136"/>
    </source>
</evidence>
<evidence type="ECO:0000256" key="10">
    <source>
        <dbReference type="HAMAP-Rule" id="MF_01499"/>
    </source>
</evidence>
<evidence type="ECO:0000256" key="2">
    <source>
        <dbReference type="ARBA" id="ARBA00022475"/>
    </source>
</evidence>
<evidence type="ECO:0000256" key="3">
    <source>
        <dbReference type="ARBA" id="ARBA00022679"/>
    </source>
</evidence>
<keyword evidence="4 10" id="KW-0812">Transmembrane</keyword>
<dbReference type="Pfam" id="PF02457">
    <property type="entry name" value="DAC"/>
    <property type="match status" value="1"/>
</dbReference>
<keyword evidence="6 10" id="KW-0547">Nucleotide-binding</keyword>
<protein>
    <recommendedName>
        <fullName evidence="10">Diadenylate cyclase</fullName>
        <shortName evidence="10">DAC</shortName>
        <ecNumber evidence="10">2.7.7.85</ecNumber>
    </recommendedName>
    <alternativeName>
        <fullName evidence="10">Cyclic-di-AMP synthase</fullName>
        <shortName evidence="10">c-di-AMP synthase</shortName>
    </alternativeName>
</protein>
<dbReference type="SUPFAM" id="SSF143597">
    <property type="entry name" value="YojJ-like"/>
    <property type="match status" value="1"/>
</dbReference>
<dbReference type="Gene3D" id="3.40.1700.10">
    <property type="entry name" value="DNA integrity scanning protein, DisA, N-terminal domain"/>
    <property type="match status" value="1"/>
</dbReference>
<evidence type="ECO:0000259" key="11">
    <source>
        <dbReference type="PROSITE" id="PS51794"/>
    </source>
</evidence>
<evidence type="ECO:0000256" key="7">
    <source>
        <dbReference type="ARBA" id="ARBA00022840"/>
    </source>
</evidence>
<dbReference type="GO" id="GO:0006171">
    <property type="term" value="P:cAMP biosynthetic process"/>
    <property type="evidence" value="ECO:0007669"/>
    <property type="project" value="InterPro"/>
</dbReference>
<keyword evidence="2 10" id="KW-1003">Cell membrane</keyword>
<dbReference type="PROSITE" id="PS51794">
    <property type="entry name" value="DAC"/>
    <property type="match status" value="1"/>
</dbReference>
<feature type="transmembrane region" description="Helical" evidence="10">
    <location>
        <begin position="19"/>
        <end position="36"/>
    </location>
</feature>
<gene>
    <name evidence="10" type="primary">dacA</name>
    <name evidence="12" type="ORF">RBATCC27255_00359</name>
</gene>
<dbReference type="GO" id="GO:0106408">
    <property type="term" value="F:diadenylate cyclase activity"/>
    <property type="evidence" value="ECO:0007669"/>
    <property type="project" value="UniProtKB-EC"/>
</dbReference>
<dbReference type="InterPro" id="IPR036888">
    <property type="entry name" value="DNA_integrity_DisA_N_sf"/>
</dbReference>
<dbReference type="InterPro" id="IPR003390">
    <property type="entry name" value="DNA_integrity_scan_DisA_N"/>
</dbReference>
<evidence type="ECO:0000256" key="5">
    <source>
        <dbReference type="ARBA" id="ARBA00022695"/>
    </source>
</evidence>
<dbReference type="PANTHER" id="PTHR34185">
    <property type="entry name" value="DIADENYLATE CYCLASE"/>
    <property type="match status" value="1"/>
</dbReference>
<name>A0A2N0UZJ5_9FIRM</name>
<evidence type="ECO:0000256" key="1">
    <source>
        <dbReference type="ARBA" id="ARBA00000877"/>
    </source>
</evidence>
<feature type="domain" description="DAC" evidence="11">
    <location>
        <begin position="86"/>
        <end position="255"/>
    </location>
</feature>
<comment type="subunit">
    <text evidence="10">Probably a homodimer.</text>
</comment>
<dbReference type="InterPro" id="IPR034701">
    <property type="entry name" value="CdaA"/>
</dbReference>
<reference evidence="12" key="1">
    <citation type="journal article" date="2018" name="Environ. Microbiol.">
        <title>Sporulation capability and amylosome conservation among diverse human colonic and rumen isolates of the keystone starch-degrader Ruminococcus bromii.</title>
        <authorList>
            <person name="Mukhopadhya I."/>
            <person name="Morais S."/>
            <person name="Laverde-Gomez J."/>
            <person name="Sheridan P.O."/>
            <person name="Walker A.W."/>
            <person name="Kelly W."/>
            <person name="Klieve A.V."/>
            <person name="Ouwerkerk D."/>
            <person name="Duncan S.H."/>
            <person name="Louis P."/>
            <person name="Koropatkin N."/>
            <person name="Cockburn D."/>
            <person name="Kibler R."/>
            <person name="Cooper P.J."/>
            <person name="Sandoval C."/>
            <person name="Crost E."/>
            <person name="Juge N."/>
            <person name="Bayer E.A."/>
            <person name="Flint H.J."/>
        </authorList>
    </citation>
    <scope>NUCLEOTIDE SEQUENCE [LARGE SCALE GENOMIC DNA]</scope>
    <source>
        <strain evidence="12">ATCC 27255</strain>
    </source>
</reference>
<proteinExistence type="inferred from homology"/>
<keyword evidence="5 10" id="KW-0548">Nucleotidyltransferase</keyword>
<evidence type="ECO:0000256" key="8">
    <source>
        <dbReference type="ARBA" id="ARBA00022989"/>
    </source>
</evidence>
<dbReference type="EC" id="2.7.7.85" evidence="10"/>
<dbReference type="Pfam" id="PF19293">
    <property type="entry name" value="CdaA_N"/>
    <property type="match status" value="1"/>
</dbReference>
<dbReference type="InterPro" id="IPR014046">
    <property type="entry name" value="C-di-AMP_synthase"/>
</dbReference>
<evidence type="ECO:0000313" key="12">
    <source>
        <dbReference type="EMBL" id="PKD32411.1"/>
    </source>
</evidence>
<comment type="caution">
    <text evidence="10">Lacks conserved residue(s) required for the propagation of feature annotation.</text>
</comment>
<keyword evidence="3 10" id="KW-0808">Transferase</keyword>
<dbReference type="EMBL" id="NNSR01000026">
    <property type="protein sequence ID" value="PKD32411.1"/>
    <property type="molecule type" value="Genomic_DNA"/>
</dbReference>
<evidence type="ECO:0000256" key="4">
    <source>
        <dbReference type="ARBA" id="ARBA00022692"/>
    </source>
</evidence>